<proteinExistence type="inferred from homology"/>
<dbReference type="InterPro" id="IPR001441">
    <property type="entry name" value="UPP_synth-like"/>
</dbReference>
<keyword evidence="1 2" id="KW-0808">Transferase</keyword>
<keyword evidence="4" id="KW-1185">Reference proteome</keyword>
<dbReference type="PANTHER" id="PTHR10291:SF0">
    <property type="entry name" value="DEHYDRODOLICHYL DIPHOSPHATE SYNTHASE 2"/>
    <property type="match status" value="1"/>
</dbReference>
<dbReference type="CDD" id="cd00475">
    <property type="entry name" value="Cis_IPPS"/>
    <property type="match status" value="1"/>
</dbReference>
<feature type="active site" description="Proton acceptor" evidence="2">
    <location>
        <position position="74"/>
    </location>
</feature>
<gene>
    <name evidence="3" type="primary">ispU</name>
    <name evidence="2" type="synonym">uppS</name>
    <name evidence="3" type="ORF">SIN8267_00803</name>
</gene>
<dbReference type="RefSeq" id="WP_237443387.1">
    <property type="nucleotide sequence ID" value="NZ_CAKLPX010000001.1"/>
</dbReference>
<dbReference type="Pfam" id="PF01255">
    <property type="entry name" value="Prenyltransf"/>
    <property type="match status" value="1"/>
</dbReference>
<accession>A0ABN8EFE0</accession>
<name>A0ABN8EFE0_9GAMM</name>
<feature type="binding site" evidence="2">
    <location>
        <position position="77"/>
    </location>
    <ligand>
        <name>substrate</name>
    </ligand>
</feature>
<feature type="binding site" evidence="2">
    <location>
        <position position="43"/>
    </location>
    <ligand>
        <name>substrate</name>
    </ligand>
</feature>
<dbReference type="HAMAP" id="MF_01139">
    <property type="entry name" value="ISPT"/>
    <property type="match status" value="1"/>
</dbReference>
<comment type="function">
    <text evidence="2">Catalyzes the sequential condensation of isopentenyl diphosphate (IPP) with (2E,6E)-farnesyl diphosphate (E,E-FPP) to yield (2Z,6Z,10Z,14Z,18Z,22Z,26Z,30Z,34E,38E)-undecaprenyl diphosphate (di-trans,octa-cis-UPP). UPP is the precursor of glycosyl carrier lipid in the biosynthesis of bacterial cell wall polysaccharide components such as peptidoglycan and lipopolysaccharide.</text>
</comment>
<feature type="binding site" evidence="2">
    <location>
        <begin position="26"/>
        <end position="29"/>
    </location>
    <ligand>
        <name>substrate</name>
    </ligand>
</feature>
<feature type="binding site" evidence="2">
    <location>
        <position position="30"/>
    </location>
    <ligand>
        <name>substrate</name>
    </ligand>
</feature>
<feature type="binding site" evidence="2">
    <location>
        <position position="75"/>
    </location>
    <ligand>
        <name>substrate</name>
    </ligand>
</feature>
<dbReference type="GO" id="GO:0008834">
    <property type="term" value="F:ditrans,polycis-undecaprenyl-diphosphate synthase [(2E,6E)-farnesyl-diphosphate specific] activity"/>
    <property type="evidence" value="ECO:0007669"/>
    <property type="project" value="UniProtKB-EC"/>
</dbReference>
<evidence type="ECO:0000313" key="4">
    <source>
        <dbReference type="Proteomes" id="UP000838100"/>
    </source>
</evidence>
<protein>
    <recommendedName>
        <fullName evidence="2">Ditrans,polycis-undecaprenyl-diphosphate synthase ((2E,6E)-farnesyl-diphosphate specific)</fullName>
        <ecNumber evidence="2">2.5.1.31</ecNumber>
    </recommendedName>
    <alternativeName>
        <fullName evidence="2">Ditrans,polycis-undecaprenylcistransferase</fullName>
    </alternativeName>
    <alternativeName>
        <fullName evidence="2">Undecaprenyl diphosphate synthase</fullName>
        <shortName evidence="2">UDS</shortName>
    </alternativeName>
    <alternativeName>
        <fullName evidence="2">Undecaprenyl pyrophosphate synthase</fullName>
        <shortName evidence="2">UPP synthase</shortName>
    </alternativeName>
</protein>
<feature type="binding site" evidence="2">
    <location>
        <begin position="71"/>
        <end position="73"/>
    </location>
    <ligand>
        <name>substrate</name>
    </ligand>
</feature>
<comment type="caution">
    <text evidence="3">The sequence shown here is derived from an EMBL/GenBank/DDBJ whole genome shotgun (WGS) entry which is preliminary data.</text>
</comment>
<dbReference type="EMBL" id="CAKLPX010000001">
    <property type="protein sequence ID" value="CAH0990709.1"/>
    <property type="molecule type" value="Genomic_DNA"/>
</dbReference>
<keyword evidence="2" id="KW-0479">Metal-binding</keyword>
<reference evidence="3" key="1">
    <citation type="submission" date="2021-12" db="EMBL/GenBank/DDBJ databases">
        <authorList>
            <person name="Rodrigo-Torres L."/>
            <person name="Arahal R. D."/>
            <person name="Lucena T."/>
        </authorList>
    </citation>
    <scope>NUCLEOTIDE SEQUENCE</scope>
    <source>
        <strain evidence="3">CECT 8267</strain>
    </source>
</reference>
<evidence type="ECO:0000256" key="1">
    <source>
        <dbReference type="ARBA" id="ARBA00022679"/>
    </source>
</evidence>
<dbReference type="InterPro" id="IPR036424">
    <property type="entry name" value="UPP_synth-like_sf"/>
</dbReference>
<comment type="catalytic activity">
    <reaction evidence="2">
        <text>8 isopentenyl diphosphate + (2E,6E)-farnesyl diphosphate = di-trans,octa-cis-undecaprenyl diphosphate + 8 diphosphate</text>
        <dbReference type="Rhea" id="RHEA:27551"/>
        <dbReference type="ChEBI" id="CHEBI:33019"/>
        <dbReference type="ChEBI" id="CHEBI:58405"/>
        <dbReference type="ChEBI" id="CHEBI:128769"/>
        <dbReference type="ChEBI" id="CHEBI:175763"/>
        <dbReference type="EC" id="2.5.1.31"/>
    </reaction>
</comment>
<comment type="caution">
    <text evidence="2">Lacks conserved residue(s) required for the propagation of feature annotation.</text>
</comment>
<keyword evidence="2" id="KW-0133">Cell shape</keyword>
<dbReference type="PANTHER" id="PTHR10291">
    <property type="entry name" value="DEHYDRODOLICHYL DIPHOSPHATE SYNTHASE FAMILY MEMBER"/>
    <property type="match status" value="1"/>
</dbReference>
<keyword evidence="2" id="KW-0460">Magnesium</keyword>
<dbReference type="EC" id="2.5.1.31" evidence="2"/>
<feature type="binding site" evidence="2">
    <location>
        <position position="213"/>
    </location>
    <ligand>
        <name>Mg(2+)</name>
        <dbReference type="ChEBI" id="CHEBI:18420"/>
    </ligand>
</feature>
<dbReference type="InterPro" id="IPR018520">
    <property type="entry name" value="UPP_synth-like_CS"/>
</dbReference>
<comment type="cofactor">
    <cofactor evidence="2">
        <name>Mg(2+)</name>
        <dbReference type="ChEBI" id="CHEBI:18420"/>
    </cofactor>
    <text evidence="2">Binds 2 magnesium ions per subunit.</text>
</comment>
<dbReference type="NCBIfam" id="NF011405">
    <property type="entry name" value="PRK14830.1"/>
    <property type="match status" value="1"/>
</dbReference>
<dbReference type="Gene3D" id="3.40.1180.10">
    <property type="entry name" value="Decaprenyl diphosphate synthase-like"/>
    <property type="match status" value="1"/>
</dbReference>
<evidence type="ECO:0000256" key="2">
    <source>
        <dbReference type="HAMAP-Rule" id="MF_01139"/>
    </source>
</evidence>
<dbReference type="PROSITE" id="PS01066">
    <property type="entry name" value="UPP_SYNTHASE"/>
    <property type="match status" value="1"/>
</dbReference>
<feature type="binding site" evidence="2">
    <location>
        <position position="25"/>
    </location>
    <ligand>
        <name>Mg(2+)</name>
        <dbReference type="ChEBI" id="CHEBI:18420"/>
    </ligand>
</feature>
<feature type="binding site" evidence="2">
    <location>
        <begin position="200"/>
        <end position="202"/>
    </location>
    <ligand>
        <name>substrate</name>
    </ligand>
</feature>
<dbReference type="Proteomes" id="UP000838100">
    <property type="component" value="Unassembled WGS sequence"/>
</dbReference>
<comment type="similarity">
    <text evidence="2">Belongs to the UPP synthase family.</text>
</comment>
<sequence>MAGTVEILSPEQVKNVPKHIAIIMDGNNRWAKKQGILKAAAGHKAGVEAIRGVLNACDKFDVDVLTLFAFSSENWLRPKHEVSALMSLFSSYLKKEVPELHKNNVRLRVVGRRDRFSSKLCQQIVQAEQLTVDNSGRTLVIAADYGGKWDVASAAKSLAKDVEAGLLSADSIDESMLAQRMSLSDLIAPDLLIRTGGEMRISNYLLWQCAYSEFYFTETYWPDFGEQALRQAIAEFAGRQRRFGKTSEQIEQEDACLSNV</sequence>
<dbReference type="NCBIfam" id="TIGR00055">
    <property type="entry name" value="uppS"/>
    <property type="match status" value="1"/>
</dbReference>
<dbReference type="SUPFAM" id="SSF64005">
    <property type="entry name" value="Undecaprenyl diphosphate synthase"/>
    <property type="match status" value="1"/>
</dbReference>
<keyword evidence="2" id="KW-0961">Cell wall biogenesis/degradation</keyword>
<organism evidence="3 4">
    <name type="scientific">Sinobacterium norvegicum</name>
    <dbReference type="NCBI Taxonomy" id="1641715"/>
    <lineage>
        <taxon>Bacteria</taxon>
        <taxon>Pseudomonadati</taxon>
        <taxon>Pseudomonadota</taxon>
        <taxon>Gammaproteobacteria</taxon>
        <taxon>Cellvibrionales</taxon>
        <taxon>Spongiibacteraceae</taxon>
        <taxon>Sinobacterium</taxon>
    </lineage>
</organism>
<feature type="active site" evidence="2">
    <location>
        <position position="25"/>
    </location>
</feature>
<feature type="binding site" evidence="2">
    <location>
        <position position="194"/>
    </location>
    <ligand>
        <name>substrate</name>
    </ligand>
</feature>
<keyword evidence="2" id="KW-0573">Peptidoglycan synthesis</keyword>
<comment type="subunit">
    <text evidence="2">Homodimer.</text>
</comment>
<evidence type="ECO:0000313" key="3">
    <source>
        <dbReference type="EMBL" id="CAH0990709.1"/>
    </source>
</evidence>